<keyword evidence="5" id="KW-0472">Membrane</keyword>
<evidence type="ECO:0000256" key="7">
    <source>
        <dbReference type="SAM" id="Coils"/>
    </source>
</evidence>
<keyword evidence="7" id="KW-0175">Coiled coil</keyword>
<evidence type="ECO:0000313" key="10">
    <source>
        <dbReference type="Proteomes" id="UP000006790"/>
    </source>
</evidence>
<dbReference type="PANTHER" id="PTHR28005">
    <property type="entry name" value="AUTOPHAGY-RELATED PROTEIN 17"/>
    <property type="match status" value="1"/>
</dbReference>
<dbReference type="GO" id="GO:0034045">
    <property type="term" value="C:phagophore assembly site membrane"/>
    <property type="evidence" value="ECO:0007669"/>
    <property type="project" value="UniProtKB-SubCell"/>
</dbReference>
<organism evidence="9 10">
    <name type="scientific">Eremothecium cymbalariae (strain CBS 270.75 / DBVPG 7215 / KCTC 17166 / NRRL Y-17582)</name>
    <name type="common">Yeast</name>
    <dbReference type="NCBI Taxonomy" id="931890"/>
    <lineage>
        <taxon>Eukaryota</taxon>
        <taxon>Fungi</taxon>
        <taxon>Dikarya</taxon>
        <taxon>Ascomycota</taxon>
        <taxon>Saccharomycotina</taxon>
        <taxon>Saccharomycetes</taxon>
        <taxon>Saccharomycetales</taxon>
        <taxon>Saccharomycetaceae</taxon>
        <taxon>Eremothecium</taxon>
    </lineage>
</organism>
<evidence type="ECO:0000313" key="9">
    <source>
        <dbReference type="EMBL" id="AET40877.1"/>
    </source>
</evidence>
<reference evidence="10" key="1">
    <citation type="journal article" date="2012" name="G3 (Bethesda)">
        <title>Pichia sorbitophila, an interspecies yeast hybrid reveals early steps of genome resolution following polyploidization.</title>
        <authorList>
            <person name="Leh Louis V."/>
            <person name="Despons L."/>
            <person name="Friedrich A."/>
            <person name="Martin T."/>
            <person name="Durrens P."/>
            <person name="Casaregola S."/>
            <person name="Neuveglise C."/>
            <person name="Fairhead C."/>
            <person name="Marck C."/>
            <person name="Cruz J.A."/>
            <person name="Straub M.L."/>
            <person name="Kugler V."/>
            <person name="Sacerdot C."/>
            <person name="Uzunov Z."/>
            <person name="Thierry A."/>
            <person name="Weiss S."/>
            <person name="Bleykasten C."/>
            <person name="De Montigny J."/>
            <person name="Jacques N."/>
            <person name="Jung P."/>
            <person name="Lemaire M."/>
            <person name="Mallet S."/>
            <person name="Morel G."/>
            <person name="Richard G.F."/>
            <person name="Sarkar A."/>
            <person name="Savel G."/>
            <person name="Schacherer J."/>
            <person name="Seret M.L."/>
            <person name="Talla E."/>
            <person name="Samson G."/>
            <person name="Jubin C."/>
            <person name="Poulain J."/>
            <person name="Vacherie B."/>
            <person name="Barbe V."/>
            <person name="Pelletier E."/>
            <person name="Sherman D.J."/>
            <person name="Westhof E."/>
            <person name="Weissenbach J."/>
            <person name="Baret P.V."/>
            <person name="Wincker P."/>
            <person name="Gaillardin C."/>
            <person name="Dujon B."/>
            <person name="Souciet J.L."/>
        </authorList>
    </citation>
    <scope>NUCLEOTIDE SEQUENCE [LARGE SCALE GENOMIC DNA]</scope>
    <source>
        <strain evidence="10">CBS 270.75 / DBVPG 7215 / KCTC 17166 / NRRL Y-17582</strain>
    </source>
</reference>
<evidence type="ECO:0000256" key="4">
    <source>
        <dbReference type="ARBA" id="ARBA00023006"/>
    </source>
</evidence>
<dbReference type="GO" id="GO:0030295">
    <property type="term" value="F:protein kinase activator activity"/>
    <property type="evidence" value="ECO:0007669"/>
    <property type="project" value="EnsemblFungi"/>
</dbReference>
<dbReference type="GO" id="GO:0000425">
    <property type="term" value="P:pexophagy"/>
    <property type="evidence" value="ECO:0007669"/>
    <property type="project" value="EnsemblFungi"/>
</dbReference>
<evidence type="ECO:0000256" key="3">
    <source>
        <dbReference type="ARBA" id="ARBA00022490"/>
    </source>
</evidence>
<dbReference type="OMA" id="PENIWPN"/>
<dbReference type="GO" id="GO:2000786">
    <property type="term" value="P:positive regulation of autophagosome assembly"/>
    <property type="evidence" value="ECO:0007669"/>
    <property type="project" value="EnsemblFungi"/>
</dbReference>
<dbReference type="AlphaFoldDB" id="G8JVL2"/>
<dbReference type="EMBL" id="CP002503">
    <property type="protein sequence ID" value="AET40877.1"/>
    <property type="molecule type" value="Genomic_DNA"/>
</dbReference>
<dbReference type="HOGENOM" id="CLU_051526_0_0_1"/>
<evidence type="ECO:0000256" key="1">
    <source>
        <dbReference type="ARBA" id="ARBA00006259"/>
    </source>
</evidence>
<dbReference type="Pfam" id="PF04108">
    <property type="entry name" value="ATG17_like"/>
    <property type="match status" value="1"/>
</dbReference>
<dbReference type="InParanoid" id="G8JVL2"/>
<dbReference type="PANTHER" id="PTHR28005:SF1">
    <property type="entry name" value="AUTOPHAGY-RELATED PROTEIN 17"/>
    <property type="match status" value="1"/>
</dbReference>
<dbReference type="GO" id="GO:1990316">
    <property type="term" value="C:Atg1/ULK1 kinase complex"/>
    <property type="evidence" value="ECO:0007669"/>
    <property type="project" value="EnsemblFungi"/>
</dbReference>
<dbReference type="InterPro" id="IPR007240">
    <property type="entry name" value="Atg17"/>
</dbReference>
<comment type="subcellular location">
    <subcellularLocation>
        <location evidence="6">Cytoplasm</location>
    </subcellularLocation>
    <subcellularLocation>
        <location evidence="6">Preautophagosomal structure membrane</location>
        <topology evidence="6">Peripheral membrane protein</topology>
    </subcellularLocation>
</comment>
<protein>
    <recommendedName>
        <fullName evidence="2 6">Autophagy-related protein 17</fullName>
    </recommendedName>
</protein>
<sequence length="412" mass="48224">MIEQNEIHVFWENAQKYLSKAQVLCQKSQATLTSSQSRVTELQRTVSKIQFTLGCIHNQATYLANDILTKTIGNQLIQREWKKVVLDDMLKEMQHCQEKMVLKVEALSNMENTLSHDGRNLADFISMDNMHILNEKLKDLPVVKSQVSNIIAQYESLVEKVTNQLLKARVRKLEEEFNDFFVSDRGKYVLLDNYLHDIHHLEEDLVDILKSLTAHFDKCTLLKTKKLPTKEQEELFKIVKNDNAELESIMGMLIDIIVDINELAENITLKIRQKDKEKQLIKNSMVKILGDFTKYEEYLSVFQGVNESIANFKNSCIQDIKKVQELCDFYDNFLNSYQQLLREVDRRRKLAERMKSILQSCENQLAELNNSDLKKRQLFLLEHGDYLPENIWPNNIDDLAPLYTLDYNIKKI</sequence>
<dbReference type="GO" id="GO:0120095">
    <property type="term" value="C:vacuole-isolation membrane contact site"/>
    <property type="evidence" value="ECO:0007669"/>
    <property type="project" value="EnsemblFungi"/>
</dbReference>
<proteinExistence type="inferred from homology"/>
<dbReference type="GO" id="GO:0045772">
    <property type="term" value="P:positive regulation of autophagosome size"/>
    <property type="evidence" value="ECO:0007669"/>
    <property type="project" value="EnsemblFungi"/>
</dbReference>
<dbReference type="GO" id="GO:0034497">
    <property type="term" value="P:protein localization to phagophore assembly site"/>
    <property type="evidence" value="ECO:0007669"/>
    <property type="project" value="EnsemblFungi"/>
</dbReference>
<gene>
    <name evidence="9" type="ordered locus">Ecym_7020</name>
</gene>
<evidence type="ECO:0000256" key="2">
    <source>
        <dbReference type="ARBA" id="ARBA00013806"/>
    </source>
</evidence>
<comment type="function">
    <text evidence="6">Autophagy-specific protein that functions in response to autophagy-inducing signals as a scaffold to recruit other ATG proteins to organize preautophagosomal structure (PAS) formation. Modulates the timing and magnitude of the autophagy response, such as the size of the sequestering vesicles. Plays particularly a role in pexophagy and nucleophagy.</text>
</comment>
<accession>G8JVL2</accession>
<dbReference type="KEGG" id="erc:Ecym_7020"/>
<feature type="domain" description="Autophagy protein ATG17-like" evidence="8">
    <location>
        <begin position="18"/>
        <end position="387"/>
    </location>
</feature>
<evidence type="ECO:0000259" key="8">
    <source>
        <dbReference type="Pfam" id="PF04108"/>
    </source>
</evidence>
<evidence type="ECO:0000256" key="6">
    <source>
        <dbReference type="RuleBase" id="RU368080"/>
    </source>
</evidence>
<name>G8JVL2_ERECY</name>
<keyword evidence="4 6" id="KW-0072">Autophagy</keyword>
<dbReference type="GO" id="GO:0000422">
    <property type="term" value="P:autophagy of mitochondrion"/>
    <property type="evidence" value="ECO:0007669"/>
    <property type="project" value="EnsemblFungi"/>
</dbReference>
<dbReference type="GO" id="GO:0006995">
    <property type="term" value="P:cellular response to nitrogen starvation"/>
    <property type="evidence" value="ECO:0007669"/>
    <property type="project" value="EnsemblFungi"/>
</dbReference>
<dbReference type="GO" id="GO:0000149">
    <property type="term" value="F:SNARE binding"/>
    <property type="evidence" value="ECO:0007669"/>
    <property type="project" value="EnsemblFungi"/>
</dbReference>
<keyword evidence="10" id="KW-1185">Reference proteome</keyword>
<dbReference type="Proteomes" id="UP000006790">
    <property type="component" value="Chromosome 7"/>
</dbReference>
<dbReference type="FunCoup" id="G8JVL2">
    <property type="interactions" value="174"/>
</dbReference>
<dbReference type="GeneID" id="11471190"/>
<dbReference type="GO" id="GO:0034727">
    <property type="term" value="P:piecemeal microautophagy of the nucleus"/>
    <property type="evidence" value="ECO:0007669"/>
    <property type="project" value="EnsemblFungi"/>
</dbReference>
<dbReference type="InterPro" id="IPR045326">
    <property type="entry name" value="ATG17-like_dom"/>
</dbReference>
<dbReference type="OrthoDB" id="1937984at2759"/>
<keyword evidence="3 6" id="KW-0963">Cytoplasm</keyword>
<feature type="coiled-coil region" evidence="7">
    <location>
        <begin position="334"/>
        <end position="371"/>
    </location>
</feature>
<comment type="similarity">
    <text evidence="1 6">Belongs to the ATG17 family.</text>
</comment>
<dbReference type="STRING" id="931890.G8JVL2"/>
<evidence type="ECO:0000256" key="5">
    <source>
        <dbReference type="ARBA" id="ARBA00023136"/>
    </source>
</evidence>
<dbReference type="eggNOG" id="ENOG502QQDW">
    <property type="taxonomic scope" value="Eukaryota"/>
</dbReference>
<dbReference type="GO" id="GO:0060090">
    <property type="term" value="F:molecular adaptor activity"/>
    <property type="evidence" value="ECO:0007669"/>
    <property type="project" value="EnsemblFungi"/>
</dbReference>
<dbReference type="RefSeq" id="XP_003647694.1">
    <property type="nucleotide sequence ID" value="XM_003647646.1"/>
</dbReference>